<evidence type="ECO:0000313" key="1">
    <source>
        <dbReference type="EMBL" id="MCI74687.1"/>
    </source>
</evidence>
<keyword evidence="1" id="KW-0808">Transferase</keyword>
<proteinExistence type="predicted"/>
<accession>A0A392UPL2</accession>
<organism evidence="1 2">
    <name type="scientific">Trifolium medium</name>
    <dbReference type="NCBI Taxonomy" id="97028"/>
    <lineage>
        <taxon>Eukaryota</taxon>
        <taxon>Viridiplantae</taxon>
        <taxon>Streptophyta</taxon>
        <taxon>Embryophyta</taxon>
        <taxon>Tracheophyta</taxon>
        <taxon>Spermatophyta</taxon>
        <taxon>Magnoliopsida</taxon>
        <taxon>eudicotyledons</taxon>
        <taxon>Gunneridae</taxon>
        <taxon>Pentapetalae</taxon>
        <taxon>rosids</taxon>
        <taxon>fabids</taxon>
        <taxon>Fabales</taxon>
        <taxon>Fabaceae</taxon>
        <taxon>Papilionoideae</taxon>
        <taxon>50 kb inversion clade</taxon>
        <taxon>NPAAA clade</taxon>
        <taxon>Hologalegina</taxon>
        <taxon>IRL clade</taxon>
        <taxon>Trifolieae</taxon>
        <taxon>Trifolium</taxon>
    </lineage>
</organism>
<keyword evidence="2" id="KW-1185">Reference proteome</keyword>
<name>A0A392UPL2_9FABA</name>
<dbReference type="EMBL" id="LXQA010865724">
    <property type="protein sequence ID" value="MCI74687.1"/>
    <property type="molecule type" value="Genomic_DNA"/>
</dbReference>
<dbReference type="GO" id="GO:0016301">
    <property type="term" value="F:kinase activity"/>
    <property type="evidence" value="ECO:0007669"/>
    <property type="project" value="UniProtKB-KW"/>
</dbReference>
<reference evidence="1 2" key="1">
    <citation type="journal article" date="2018" name="Front. Plant Sci.">
        <title>Red Clover (Trifolium pratense) and Zigzag Clover (T. medium) - A Picture of Genomic Similarities and Differences.</title>
        <authorList>
            <person name="Dluhosova J."/>
            <person name="Istvanek J."/>
            <person name="Nedelnik J."/>
            <person name="Repkova J."/>
        </authorList>
    </citation>
    <scope>NUCLEOTIDE SEQUENCE [LARGE SCALE GENOMIC DNA]</scope>
    <source>
        <strain evidence="2">cv. 10/8</strain>
        <tissue evidence="1">Leaf</tissue>
    </source>
</reference>
<keyword evidence="1" id="KW-0675">Receptor</keyword>
<sequence length="54" mass="5838">MYVDTSSCVKWNSEGHVYAIAGNIKTGSLNVGCQVKLVAMSSAPAFKPNYRIDD</sequence>
<protein>
    <submittedName>
        <fullName evidence="1">Receptor-like kinase</fullName>
    </submittedName>
</protein>
<dbReference type="AlphaFoldDB" id="A0A392UPL2"/>
<comment type="caution">
    <text evidence="1">The sequence shown here is derived from an EMBL/GenBank/DDBJ whole genome shotgun (WGS) entry which is preliminary data.</text>
</comment>
<keyword evidence="1" id="KW-0418">Kinase</keyword>
<dbReference type="Proteomes" id="UP000265520">
    <property type="component" value="Unassembled WGS sequence"/>
</dbReference>
<evidence type="ECO:0000313" key="2">
    <source>
        <dbReference type="Proteomes" id="UP000265520"/>
    </source>
</evidence>
<feature type="non-terminal residue" evidence="1">
    <location>
        <position position="54"/>
    </location>
</feature>